<protein>
    <submittedName>
        <fullName evidence="3">Uncharacterized protein</fullName>
    </submittedName>
</protein>
<dbReference type="OrthoDB" id="4851774at2759"/>
<dbReference type="Proteomes" id="UP000176998">
    <property type="component" value="Unassembled WGS sequence"/>
</dbReference>
<dbReference type="AlphaFoldDB" id="A0A1G4ARS4"/>
<dbReference type="STRING" id="1209926.A0A1G4ARS4"/>
<dbReference type="InterPro" id="IPR050745">
    <property type="entry name" value="Multifunctional_regulatory"/>
</dbReference>
<keyword evidence="2" id="KW-0040">ANK repeat</keyword>
<sequence length="223" mass="23860">MAEDRNKWLTATNSLIVELPVKFEPFSAAQTAVLDELGSRAVGKVLRLRECGISPLRSGSVWEGFWPSPSMLLIWIFLPARGSLEWSRWFAGADMNAVNNIGDTGLYQALSDAPASVNSAASSAELVRLMLESVVDFKAVDDDGATPLHPEASYGNNDVEIALHLMAGIPSVPYLGLGQESVKKSRLLVDAGAYVNARTSSGQTALGQARECNRGAVGEVLLQ</sequence>
<accession>A0A1G4ARS4</accession>
<dbReference type="PANTHER" id="PTHR24189">
    <property type="entry name" value="MYOTROPHIN"/>
    <property type="match status" value="1"/>
</dbReference>
<organism evidence="3 4">
    <name type="scientific">Colletotrichum orchidophilum</name>
    <dbReference type="NCBI Taxonomy" id="1209926"/>
    <lineage>
        <taxon>Eukaryota</taxon>
        <taxon>Fungi</taxon>
        <taxon>Dikarya</taxon>
        <taxon>Ascomycota</taxon>
        <taxon>Pezizomycotina</taxon>
        <taxon>Sordariomycetes</taxon>
        <taxon>Hypocreomycetidae</taxon>
        <taxon>Glomerellales</taxon>
        <taxon>Glomerellaceae</taxon>
        <taxon>Colletotrichum</taxon>
    </lineage>
</organism>
<gene>
    <name evidence="3" type="ORF">CORC01_12889</name>
</gene>
<dbReference type="SUPFAM" id="SSF48403">
    <property type="entry name" value="Ankyrin repeat"/>
    <property type="match status" value="1"/>
</dbReference>
<evidence type="ECO:0000256" key="1">
    <source>
        <dbReference type="ARBA" id="ARBA00022737"/>
    </source>
</evidence>
<name>A0A1G4ARS4_9PEZI</name>
<dbReference type="RefSeq" id="XP_022468987.1">
    <property type="nucleotide sequence ID" value="XM_022624507.1"/>
</dbReference>
<keyword evidence="4" id="KW-1185">Reference proteome</keyword>
<evidence type="ECO:0000313" key="3">
    <source>
        <dbReference type="EMBL" id="OHE91815.1"/>
    </source>
</evidence>
<dbReference type="Gene3D" id="1.25.40.20">
    <property type="entry name" value="Ankyrin repeat-containing domain"/>
    <property type="match status" value="1"/>
</dbReference>
<proteinExistence type="predicted"/>
<dbReference type="InterPro" id="IPR036770">
    <property type="entry name" value="Ankyrin_rpt-contain_sf"/>
</dbReference>
<dbReference type="EMBL" id="MJBS01000169">
    <property type="protein sequence ID" value="OHE91815.1"/>
    <property type="molecule type" value="Genomic_DNA"/>
</dbReference>
<reference evidence="3 4" key="1">
    <citation type="submission" date="2016-09" db="EMBL/GenBank/DDBJ databases">
        <authorList>
            <person name="Capua I."/>
            <person name="De Benedictis P."/>
            <person name="Joannis T."/>
            <person name="Lombin L.H."/>
            <person name="Cattoli G."/>
        </authorList>
    </citation>
    <scope>NUCLEOTIDE SEQUENCE [LARGE SCALE GENOMIC DNA]</scope>
    <source>
        <strain evidence="3 4">IMI 309357</strain>
    </source>
</reference>
<evidence type="ECO:0000256" key="2">
    <source>
        <dbReference type="ARBA" id="ARBA00023043"/>
    </source>
</evidence>
<dbReference type="PANTHER" id="PTHR24189:SF50">
    <property type="entry name" value="ANKYRIN REPEAT AND SOCS BOX PROTEIN 2"/>
    <property type="match status" value="1"/>
</dbReference>
<keyword evidence="1" id="KW-0677">Repeat</keyword>
<evidence type="ECO:0000313" key="4">
    <source>
        <dbReference type="Proteomes" id="UP000176998"/>
    </source>
</evidence>
<dbReference type="GeneID" id="34566017"/>
<comment type="caution">
    <text evidence="3">The sequence shown here is derived from an EMBL/GenBank/DDBJ whole genome shotgun (WGS) entry which is preliminary data.</text>
</comment>